<evidence type="ECO:0008006" key="4">
    <source>
        <dbReference type="Google" id="ProtNLM"/>
    </source>
</evidence>
<dbReference type="EMBL" id="BAUJ01000016">
    <property type="protein sequence ID" value="GAD89166.1"/>
    <property type="molecule type" value="Genomic_DNA"/>
</dbReference>
<keyword evidence="1" id="KW-0812">Transmembrane</keyword>
<reference evidence="2 3" key="1">
    <citation type="submission" date="2013-11" db="EMBL/GenBank/DDBJ databases">
        <title>Whole genome shotgun sequence of Vibrio halioticoli NBRC 102217.</title>
        <authorList>
            <person name="Isaki S."/>
            <person name="Kimura A."/>
            <person name="Ohji S."/>
            <person name="Hosoyama A."/>
            <person name="Fujita N."/>
            <person name="Hashimoto M."/>
            <person name="Hosoyama Y."/>
            <person name="Yamazoe A."/>
        </authorList>
    </citation>
    <scope>NUCLEOTIDE SEQUENCE [LARGE SCALE GENOMIC DNA]</scope>
    <source>
        <strain evidence="2 3">NBRC 102217</strain>
    </source>
</reference>
<keyword evidence="3" id="KW-1185">Reference proteome</keyword>
<evidence type="ECO:0000313" key="2">
    <source>
        <dbReference type="EMBL" id="GAD89166.1"/>
    </source>
</evidence>
<gene>
    <name evidence="2" type="ORF">VHA01S_016_00230</name>
</gene>
<keyword evidence="1" id="KW-0472">Membrane</keyword>
<keyword evidence="1" id="KW-1133">Transmembrane helix</keyword>
<protein>
    <recommendedName>
        <fullName evidence="4">Zinc ribbon domain-containing protein</fullName>
    </recommendedName>
</protein>
<proteinExistence type="predicted"/>
<dbReference type="Proteomes" id="UP000017800">
    <property type="component" value="Unassembled WGS sequence"/>
</dbReference>
<organism evidence="2 3">
    <name type="scientific">Vibrio halioticoli NBRC 102217</name>
    <dbReference type="NCBI Taxonomy" id="1219072"/>
    <lineage>
        <taxon>Bacteria</taxon>
        <taxon>Pseudomonadati</taxon>
        <taxon>Pseudomonadota</taxon>
        <taxon>Gammaproteobacteria</taxon>
        <taxon>Vibrionales</taxon>
        <taxon>Vibrionaceae</taxon>
        <taxon>Vibrio</taxon>
    </lineage>
</organism>
<evidence type="ECO:0000256" key="1">
    <source>
        <dbReference type="SAM" id="Phobius"/>
    </source>
</evidence>
<dbReference type="AlphaFoldDB" id="V5FH17"/>
<sequence length="159" mass="17771">MILFWLCSWIFLSLYCGIYASRKGRSGLGFFLIALLFSPIISFILALIFSPTQSKVEEQAMSSGELRKCPMCAESIKSEAIICKHCGSKIDTDEEFFDENEESGYQYQIMVNGEDIIAFDVSKSGTPDNIDRAKAKGFKERGVVFADNAIEAIKIYSES</sequence>
<name>V5FH17_9VIBR</name>
<dbReference type="eggNOG" id="ENOG50301K7">
    <property type="taxonomic scope" value="Bacteria"/>
</dbReference>
<evidence type="ECO:0000313" key="3">
    <source>
        <dbReference type="Proteomes" id="UP000017800"/>
    </source>
</evidence>
<feature type="transmembrane region" description="Helical" evidence="1">
    <location>
        <begin position="26"/>
        <end position="49"/>
    </location>
</feature>
<dbReference type="RefSeq" id="WP_023403537.1">
    <property type="nucleotide sequence ID" value="NZ_BAUJ01000016.1"/>
</dbReference>
<comment type="caution">
    <text evidence="2">The sequence shown here is derived from an EMBL/GenBank/DDBJ whole genome shotgun (WGS) entry which is preliminary data.</text>
</comment>
<accession>V5FH17</accession>